<dbReference type="InterPro" id="IPR013249">
    <property type="entry name" value="RNA_pol_sigma70_r4_t2"/>
</dbReference>
<dbReference type="GO" id="GO:0016987">
    <property type="term" value="F:sigma factor activity"/>
    <property type="evidence" value="ECO:0007669"/>
    <property type="project" value="UniProtKB-KW"/>
</dbReference>
<dbReference type="Gene3D" id="1.10.10.10">
    <property type="entry name" value="Winged helix-like DNA-binding domain superfamily/Winged helix DNA-binding domain"/>
    <property type="match status" value="1"/>
</dbReference>
<feature type="domain" description="RNA polymerase sigma factor 70 region 4 type 2" evidence="7">
    <location>
        <begin position="122"/>
        <end position="168"/>
    </location>
</feature>
<protein>
    <submittedName>
        <fullName evidence="8">Sigma-70 family RNA polymerase sigma factor</fullName>
    </submittedName>
</protein>
<keyword evidence="4" id="KW-0238">DNA-binding</keyword>
<evidence type="ECO:0000259" key="6">
    <source>
        <dbReference type="Pfam" id="PF04542"/>
    </source>
</evidence>
<evidence type="ECO:0000256" key="1">
    <source>
        <dbReference type="ARBA" id="ARBA00010641"/>
    </source>
</evidence>
<dbReference type="Pfam" id="PF04542">
    <property type="entry name" value="Sigma70_r2"/>
    <property type="match status" value="1"/>
</dbReference>
<dbReference type="InterPro" id="IPR039425">
    <property type="entry name" value="RNA_pol_sigma-70-like"/>
</dbReference>
<keyword evidence="9" id="KW-1185">Reference proteome</keyword>
<dbReference type="NCBIfam" id="TIGR02937">
    <property type="entry name" value="sigma70-ECF"/>
    <property type="match status" value="1"/>
</dbReference>
<accession>A0A9X4REM8</accession>
<reference evidence="8" key="1">
    <citation type="submission" date="2022-08" db="EMBL/GenBank/DDBJ databases">
        <title>Genome analysis of Corynebacteriales strain.</title>
        <authorList>
            <person name="Lee S.D."/>
        </authorList>
    </citation>
    <scope>NUCLEOTIDE SEQUENCE</scope>
    <source>
        <strain evidence="8">D3-21</strain>
    </source>
</reference>
<evidence type="ECO:0000313" key="8">
    <source>
        <dbReference type="EMBL" id="MDG3016085.1"/>
    </source>
</evidence>
<dbReference type="GO" id="GO:0006352">
    <property type="term" value="P:DNA-templated transcription initiation"/>
    <property type="evidence" value="ECO:0007669"/>
    <property type="project" value="InterPro"/>
</dbReference>
<dbReference type="InterPro" id="IPR014284">
    <property type="entry name" value="RNA_pol_sigma-70_dom"/>
</dbReference>
<evidence type="ECO:0000256" key="4">
    <source>
        <dbReference type="ARBA" id="ARBA00023125"/>
    </source>
</evidence>
<dbReference type="RefSeq" id="WP_277830224.1">
    <property type="nucleotide sequence ID" value="NZ_JAAIVF010000001.1"/>
</dbReference>
<keyword evidence="2" id="KW-0805">Transcription regulation</keyword>
<dbReference type="PANTHER" id="PTHR43133">
    <property type="entry name" value="RNA POLYMERASE ECF-TYPE SIGMA FACTO"/>
    <property type="match status" value="1"/>
</dbReference>
<dbReference type="InterPro" id="IPR013325">
    <property type="entry name" value="RNA_pol_sigma_r2"/>
</dbReference>
<dbReference type="InterPro" id="IPR036388">
    <property type="entry name" value="WH-like_DNA-bd_sf"/>
</dbReference>
<dbReference type="SUPFAM" id="SSF88659">
    <property type="entry name" value="Sigma3 and sigma4 domains of RNA polymerase sigma factors"/>
    <property type="match status" value="1"/>
</dbReference>
<sequence>MNESELLALCREGDHRAFAELSGHCKQVMWSVALQITGNHEDAQDAIQEALTSAWQNLHRFRGESGFRTWMYAITRNAAMQIVRRRKDVLQDTDLADDEIVLIDQAPLTADRVVDADAVRWALGQLSDVFREALVLREYADLSYAEIAEAQGTSVQTVRSRINRARNKVVELLAPSQLL</sequence>
<dbReference type="EMBL" id="JANRHA010000011">
    <property type="protein sequence ID" value="MDG3016085.1"/>
    <property type="molecule type" value="Genomic_DNA"/>
</dbReference>
<proteinExistence type="inferred from homology"/>
<keyword evidence="3" id="KW-0731">Sigma factor</keyword>
<evidence type="ECO:0000313" key="9">
    <source>
        <dbReference type="Proteomes" id="UP001152755"/>
    </source>
</evidence>
<evidence type="ECO:0000256" key="2">
    <source>
        <dbReference type="ARBA" id="ARBA00023015"/>
    </source>
</evidence>
<dbReference type="GO" id="GO:0003677">
    <property type="term" value="F:DNA binding"/>
    <property type="evidence" value="ECO:0007669"/>
    <property type="project" value="UniProtKB-KW"/>
</dbReference>
<comment type="similarity">
    <text evidence="1">Belongs to the sigma-70 factor family. ECF subfamily.</text>
</comment>
<name>A0A9X4REM8_9ACTN</name>
<dbReference type="AlphaFoldDB" id="A0A9X4REM8"/>
<evidence type="ECO:0000259" key="7">
    <source>
        <dbReference type="Pfam" id="PF08281"/>
    </source>
</evidence>
<keyword evidence="5" id="KW-0804">Transcription</keyword>
<organism evidence="8 9">
    <name type="scientific">Speluncibacter jeojiensis</name>
    <dbReference type="NCBI Taxonomy" id="2710754"/>
    <lineage>
        <taxon>Bacteria</taxon>
        <taxon>Bacillati</taxon>
        <taxon>Actinomycetota</taxon>
        <taxon>Actinomycetes</taxon>
        <taxon>Mycobacteriales</taxon>
        <taxon>Speluncibacteraceae</taxon>
        <taxon>Speluncibacter</taxon>
    </lineage>
</organism>
<dbReference type="Gene3D" id="1.10.1740.10">
    <property type="match status" value="1"/>
</dbReference>
<dbReference type="Proteomes" id="UP001152755">
    <property type="component" value="Unassembled WGS sequence"/>
</dbReference>
<feature type="domain" description="RNA polymerase sigma-70 region 2" evidence="6">
    <location>
        <begin position="26"/>
        <end position="87"/>
    </location>
</feature>
<evidence type="ECO:0000256" key="3">
    <source>
        <dbReference type="ARBA" id="ARBA00023082"/>
    </source>
</evidence>
<dbReference type="PANTHER" id="PTHR43133:SF8">
    <property type="entry name" value="RNA POLYMERASE SIGMA FACTOR HI_1459-RELATED"/>
    <property type="match status" value="1"/>
</dbReference>
<comment type="caution">
    <text evidence="8">The sequence shown here is derived from an EMBL/GenBank/DDBJ whole genome shotgun (WGS) entry which is preliminary data.</text>
</comment>
<dbReference type="CDD" id="cd06171">
    <property type="entry name" value="Sigma70_r4"/>
    <property type="match status" value="1"/>
</dbReference>
<dbReference type="Pfam" id="PF08281">
    <property type="entry name" value="Sigma70_r4_2"/>
    <property type="match status" value="1"/>
</dbReference>
<gene>
    <name evidence="8" type="ORF">NVS88_16115</name>
</gene>
<dbReference type="InterPro" id="IPR007627">
    <property type="entry name" value="RNA_pol_sigma70_r2"/>
</dbReference>
<dbReference type="SUPFAM" id="SSF88946">
    <property type="entry name" value="Sigma2 domain of RNA polymerase sigma factors"/>
    <property type="match status" value="1"/>
</dbReference>
<evidence type="ECO:0000256" key="5">
    <source>
        <dbReference type="ARBA" id="ARBA00023163"/>
    </source>
</evidence>
<dbReference type="InterPro" id="IPR013324">
    <property type="entry name" value="RNA_pol_sigma_r3/r4-like"/>
</dbReference>